<dbReference type="AlphaFoldDB" id="A0AAV4SGL6"/>
<accession>A0AAV4SGL6</accession>
<gene>
    <name evidence="1" type="ORF">CDAR_436551</name>
</gene>
<name>A0AAV4SGL6_9ARAC</name>
<evidence type="ECO:0000313" key="2">
    <source>
        <dbReference type="Proteomes" id="UP001054837"/>
    </source>
</evidence>
<dbReference type="Proteomes" id="UP001054837">
    <property type="component" value="Unassembled WGS sequence"/>
</dbReference>
<dbReference type="EMBL" id="BPLQ01007705">
    <property type="protein sequence ID" value="GIY31632.1"/>
    <property type="molecule type" value="Genomic_DNA"/>
</dbReference>
<sequence>MDKEARHPNMILKAGGLKGAATVHVFSRGKQSHLPPRDDEEQGGGPVGWDELAGYFNEWCTFIVGKYVSIAELGTRLTIRNVLKVFFWLQR</sequence>
<reference evidence="1 2" key="1">
    <citation type="submission" date="2021-06" db="EMBL/GenBank/DDBJ databases">
        <title>Caerostris darwini draft genome.</title>
        <authorList>
            <person name="Kono N."/>
            <person name="Arakawa K."/>
        </authorList>
    </citation>
    <scope>NUCLEOTIDE SEQUENCE [LARGE SCALE GENOMIC DNA]</scope>
</reference>
<protein>
    <submittedName>
        <fullName evidence="1">Uncharacterized protein</fullName>
    </submittedName>
</protein>
<organism evidence="1 2">
    <name type="scientific">Caerostris darwini</name>
    <dbReference type="NCBI Taxonomy" id="1538125"/>
    <lineage>
        <taxon>Eukaryota</taxon>
        <taxon>Metazoa</taxon>
        <taxon>Ecdysozoa</taxon>
        <taxon>Arthropoda</taxon>
        <taxon>Chelicerata</taxon>
        <taxon>Arachnida</taxon>
        <taxon>Araneae</taxon>
        <taxon>Araneomorphae</taxon>
        <taxon>Entelegynae</taxon>
        <taxon>Araneoidea</taxon>
        <taxon>Araneidae</taxon>
        <taxon>Caerostris</taxon>
    </lineage>
</organism>
<evidence type="ECO:0000313" key="1">
    <source>
        <dbReference type="EMBL" id="GIY31632.1"/>
    </source>
</evidence>
<proteinExistence type="predicted"/>
<comment type="caution">
    <text evidence="1">The sequence shown here is derived from an EMBL/GenBank/DDBJ whole genome shotgun (WGS) entry which is preliminary data.</text>
</comment>
<keyword evidence="2" id="KW-1185">Reference proteome</keyword>